<reference evidence="4" key="1">
    <citation type="submission" date="2021-01" db="EMBL/GenBank/DDBJ databases">
        <title>Whole genome shotgun sequence of Planosporangium mesophilum NBRC 109066.</title>
        <authorList>
            <person name="Komaki H."/>
            <person name="Tamura T."/>
        </authorList>
    </citation>
    <scope>NUCLEOTIDE SEQUENCE</scope>
    <source>
        <strain evidence="4">NBRC 109066</strain>
    </source>
</reference>
<keyword evidence="5" id="KW-1185">Reference proteome</keyword>
<keyword evidence="1" id="KW-0238">DNA-binding</keyword>
<feature type="region of interest" description="Disordered" evidence="2">
    <location>
        <begin position="118"/>
        <end position="177"/>
    </location>
</feature>
<gene>
    <name evidence="4" type="ORF">Pme01_44710</name>
</gene>
<dbReference type="SMART" id="SM00421">
    <property type="entry name" value="HTH_LUXR"/>
    <property type="match status" value="1"/>
</dbReference>
<evidence type="ECO:0000259" key="3">
    <source>
        <dbReference type="PROSITE" id="PS50043"/>
    </source>
</evidence>
<dbReference type="AlphaFoldDB" id="A0A8J3X2X3"/>
<accession>A0A8J3X2X3</accession>
<comment type="caution">
    <text evidence="4">The sequence shown here is derived from an EMBL/GenBank/DDBJ whole genome shotgun (WGS) entry which is preliminary data.</text>
</comment>
<dbReference type="CDD" id="cd06170">
    <property type="entry name" value="LuxR_C_like"/>
    <property type="match status" value="1"/>
</dbReference>
<dbReference type="Proteomes" id="UP000599074">
    <property type="component" value="Unassembled WGS sequence"/>
</dbReference>
<dbReference type="InterPro" id="IPR016032">
    <property type="entry name" value="Sig_transdc_resp-reg_C-effctor"/>
</dbReference>
<evidence type="ECO:0000313" key="5">
    <source>
        <dbReference type="Proteomes" id="UP000599074"/>
    </source>
</evidence>
<dbReference type="PRINTS" id="PR00038">
    <property type="entry name" value="HTHLUXR"/>
</dbReference>
<evidence type="ECO:0000256" key="1">
    <source>
        <dbReference type="ARBA" id="ARBA00023125"/>
    </source>
</evidence>
<evidence type="ECO:0000313" key="4">
    <source>
        <dbReference type="EMBL" id="GII24874.1"/>
    </source>
</evidence>
<sequence>MAFGLVRCIHEELMDTHHFAARMGSALPSLVRWGLSPDADLVYRTLVSLDTARESQLAQELGMAHERVREAMRELAHADAIRRVSSTSRRTTKANGRAVWAARQPNQVVRQLHGHRTHPNGTAAIRGTVPGQSVPPPRKPPAMETATRPVPAEPTPSTAPLHLGTATARGAGPDRVAGEGRRWIPQQAQPASFEALSGGGGHDDCQSVALTPRERAIVELLAQGHTDETAARELDLSRRTVGYALGGLMSRLGVDNRFQLGLALGAMRAATPAPRNKS</sequence>
<dbReference type="Gene3D" id="1.10.10.10">
    <property type="entry name" value="Winged helix-like DNA-binding domain superfamily/Winged helix DNA-binding domain"/>
    <property type="match status" value="2"/>
</dbReference>
<name>A0A8J3X2X3_9ACTN</name>
<dbReference type="PROSITE" id="PS50043">
    <property type="entry name" value="HTH_LUXR_2"/>
    <property type="match status" value="1"/>
</dbReference>
<dbReference type="InterPro" id="IPR039420">
    <property type="entry name" value="WalR-like"/>
</dbReference>
<organism evidence="4 5">
    <name type="scientific">Planosporangium mesophilum</name>
    <dbReference type="NCBI Taxonomy" id="689768"/>
    <lineage>
        <taxon>Bacteria</taxon>
        <taxon>Bacillati</taxon>
        <taxon>Actinomycetota</taxon>
        <taxon>Actinomycetes</taxon>
        <taxon>Micromonosporales</taxon>
        <taxon>Micromonosporaceae</taxon>
        <taxon>Planosporangium</taxon>
    </lineage>
</organism>
<dbReference type="GO" id="GO:0003677">
    <property type="term" value="F:DNA binding"/>
    <property type="evidence" value="ECO:0007669"/>
    <property type="project" value="UniProtKB-KW"/>
</dbReference>
<feature type="domain" description="HTH luxR-type" evidence="3">
    <location>
        <begin position="203"/>
        <end position="268"/>
    </location>
</feature>
<evidence type="ECO:0000256" key="2">
    <source>
        <dbReference type="SAM" id="MobiDB-lite"/>
    </source>
</evidence>
<dbReference type="SUPFAM" id="SSF46894">
    <property type="entry name" value="C-terminal effector domain of the bipartite response regulators"/>
    <property type="match status" value="1"/>
</dbReference>
<dbReference type="InterPro" id="IPR000792">
    <property type="entry name" value="Tscrpt_reg_LuxR_C"/>
</dbReference>
<dbReference type="PANTHER" id="PTHR43214">
    <property type="entry name" value="TWO-COMPONENT RESPONSE REGULATOR"/>
    <property type="match status" value="1"/>
</dbReference>
<dbReference type="Pfam" id="PF00196">
    <property type="entry name" value="GerE"/>
    <property type="match status" value="1"/>
</dbReference>
<dbReference type="InterPro" id="IPR036388">
    <property type="entry name" value="WH-like_DNA-bd_sf"/>
</dbReference>
<proteinExistence type="predicted"/>
<dbReference type="GO" id="GO:0006355">
    <property type="term" value="P:regulation of DNA-templated transcription"/>
    <property type="evidence" value="ECO:0007669"/>
    <property type="project" value="InterPro"/>
</dbReference>
<protein>
    <recommendedName>
        <fullName evidence="3">HTH luxR-type domain-containing protein</fullName>
    </recommendedName>
</protein>
<dbReference type="EMBL" id="BOON01000043">
    <property type="protein sequence ID" value="GII24874.1"/>
    <property type="molecule type" value="Genomic_DNA"/>
</dbReference>